<evidence type="ECO:0000313" key="3">
    <source>
        <dbReference type="Proteomes" id="UP001178461"/>
    </source>
</evidence>
<organism evidence="2 3">
    <name type="scientific">Podarcis lilfordi</name>
    <name type="common">Lilford's wall lizard</name>
    <dbReference type="NCBI Taxonomy" id="74358"/>
    <lineage>
        <taxon>Eukaryota</taxon>
        <taxon>Metazoa</taxon>
        <taxon>Chordata</taxon>
        <taxon>Craniata</taxon>
        <taxon>Vertebrata</taxon>
        <taxon>Euteleostomi</taxon>
        <taxon>Lepidosauria</taxon>
        <taxon>Squamata</taxon>
        <taxon>Bifurcata</taxon>
        <taxon>Unidentata</taxon>
        <taxon>Episquamata</taxon>
        <taxon>Laterata</taxon>
        <taxon>Lacertibaenia</taxon>
        <taxon>Lacertidae</taxon>
        <taxon>Podarcis</taxon>
    </lineage>
</organism>
<protein>
    <submittedName>
        <fullName evidence="2">Uncharacterized protein</fullName>
    </submittedName>
</protein>
<proteinExistence type="predicted"/>
<feature type="compositionally biased region" description="Basic and acidic residues" evidence="1">
    <location>
        <begin position="82"/>
        <end position="94"/>
    </location>
</feature>
<feature type="region of interest" description="Disordered" evidence="1">
    <location>
        <begin position="82"/>
        <end position="105"/>
    </location>
</feature>
<dbReference type="Proteomes" id="UP001178461">
    <property type="component" value="Chromosome 16"/>
</dbReference>
<name>A0AA35LL75_9SAUR</name>
<reference evidence="2" key="1">
    <citation type="submission" date="2022-12" db="EMBL/GenBank/DDBJ databases">
        <authorList>
            <person name="Alioto T."/>
            <person name="Alioto T."/>
            <person name="Gomez Garrido J."/>
        </authorList>
    </citation>
    <scope>NUCLEOTIDE SEQUENCE</scope>
</reference>
<accession>A0AA35LL75</accession>
<keyword evidence="3" id="KW-1185">Reference proteome</keyword>
<evidence type="ECO:0000256" key="1">
    <source>
        <dbReference type="SAM" id="MobiDB-lite"/>
    </source>
</evidence>
<gene>
    <name evidence="2" type="ORF">PODLI_1B022190</name>
</gene>
<dbReference type="AlphaFoldDB" id="A0AA35LL75"/>
<feature type="region of interest" description="Disordered" evidence="1">
    <location>
        <begin position="44"/>
        <end position="63"/>
    </location>
</feature>
<dbReference type="EMBL" id="OX395143">
    <property type="protein sequence ID" value="CAI5797594.1"/>
    <property type="molecule type" value="Genomic_DNA"/>
</dbReference>
<sequence length="105" mass="11723">MRHRSSSSGCLCGCLTGSQRPGVKPTRRHVTGQAKRIMKSLRFSRHAGKLSEQQRAAAQPLKLKGNTLQTADFSSWRRCHEEVKTPRTSSDHIRLSLPPSSWTPS</sequence>
<evidence type="ECO:0000313" key="2">
    <source>
        <dbReference type="EMBL" id="CAI5797594.1"/>
    </source>
</evidence>